<evidence type="ECO:0000256" key="2">
    <source>
        <dbReference type="ARBA" id="ARBA00022801"/>
    </source>
</evidence>
<feature type="active site" description="Charge relay system" evidence="4">
    <location>
        <position position="205"/>
    </location>
</feature>
<protein>
    <recommendedName>
        <fullName evidence="6">Peptidase S8/S53 domain-containing protein</fullName>
    </recommendedName>
</protein>
<dbReference type="Proteomes" id="UP000729357">
    <property type="component" value="Unassembled WGS sequence"/>
</dbReference>
<evidence type="ECO:0000256" key="5">
    <source>
        <dbReference type="SAM" id="MobiDB-lite"/>
    </source>
</evidence>
<keyword evidence="3 4" id="KW-0720">Serine protease</keyword>
<sequence length="693" mass="76475">MSLITVNGNTLDPQEHLAQDCKGCNFIYIQGYDDLEIEQKLQLAEMHVEIQEYIAQYTYLCRYMPEDLEKIRSLPFVRTANIFHPELKTTVSLKDMVRREIDRTDYEVDLVLHETPNVPPVGLAPYVAQIAGVQMEQLEILPNKIRLTVHQDKLDDLAALDSINRIEEVRSKELYNDKARTILQVDTISSLDEHQGAGQIICVADTGFDQGLEDDTTEHKIHPAFKGRIERLVSFWNTNARDPVGHGTHVCGSICGSGTYKDSEGQEIAIKGTAPGAKLIVQSMSVWSDQRKRWKLEPPSDLSSLFEVPYSMGVRIHNNSWGDKWDPKTGQLGYDQDATTIDRFIHEYQDFVILIAAGNHAREENAGLSQIGDNSAAKNCITVGACGSTRPNDGDRFDPQEYPTKTEALSTDTAPFSSRGPTKPGRGLQGQIIFPGRIKPDVVAPGVAVLSAASRVVDEDAQVRVSWGQSSDNDWLFMSGTSMATPLVAGCVAVIREALQKKGKQHPSAALVKALLINGTINHASNTGPPFDNEQGFGRVDIRNSLAMIESSALSGFIEGGSKLEDDTPYDVPALREIPHAARIWESQAITIPDGRYTLIATLVYPDPPGERLQNNVNLIVRAGDDERFGNMGSEPGFDRSNNVEKVIWTDLKSTTVKIVAQVQAFTNIFSEQAFAVAWSIRASSEEELKEGV</sequence>
<evidence type="ECO:0000256" key="3">
    <source>
        <dbReference type="ARBA" id="ARBA00022825"/>
    </source>
</evidence>
<dbReference type="EMBL" id="JAHFXS010000169">
    <property type="protein sequence ID" value="KAG9988178.1"/>
    <property type="molecule type" value="Genomic_DNA"/>
</dbReference>
<accession>A0A9P8G200</accession>
<gene>
    <name evidence="7" type="ORF">KCU98_g2811</name>
</gene>
<evidence type="ECO:0000256" key="4">
    <source>
        <dbReference type="PROSITE-ProRule" id="PRU01240"/>
    </source>
</evidence>
<dbReference type="InterPro" id="IPR036852">
    <property type="entry name" value="Peptidase_S8/S53_dom_sf"/>
</dbReference>
<dbReference type="InterPro" id="IPR008979">
    <property type="entry name" value="Galactose-bd-like_sf"/>
</dbReference>
<feature type="active site" description="Charge relay system" evidence="4">
    <location>
        <position position="482"/>
    </location>
</feature>
<dbReference type="SUPFAM" id="SSF49785">
    <property type="entry name" value="Galactose-binding domain-like"/>
    <property type="match status" value="1"/>
</dbReference>
<dbReference type="GO" id="GO:0004252">
    <property type="term" value="F:serine-type endopeptidase activity"/>
    <property type="evidence" value="ECO:0007669"/>
    <property type="project" value="UniProtKB-UniRule"/>
</dbReference>
<keyword evidence="2 4" id="KW-0378">Hydrolase</keyword>
<dbReference type="SUPFAM" id="SSF52743">
    <property type="entry name" value="Subtilisin-like"/>
    <property type="match status" value="1"/>
</dbReference>
<dbReference type="InterPro" id="IPR000209">
    <property type="entry name" value="Peptidase_S8/S53_dom"/>
</dbReference>
<dbReference type="PRINTS" id="PR00723">
    <property type="entry name" value="SUBTILISIN"/>
</dbReference>
<dbReference type="InterPro" id="IPR034058">
    <property type="entry name" value="TagA/B/C/D_pept_dom"/>
</dbReference>
<dbReference type="PANTHER" id="PTHR43399:SF5">
    <property type="entry name" value="PEPTIDASE S8 FAMILY WITH PROTEASE-ASSOCIATED DOMAIN"/>
    <property type="match status" value="1"/>
</dbReference>
<dbReference type="AlphaFoldDB" id="A0A9P8G200"/>
<comment type="similarity">
    <text evidence="4">Belongs to the peptidase S8 family.</text>
</comment>
<dbReference type="PANTHER" id="PTHR43399">
    <property type="entry name" value="SUBTILISIN-RELATED"/>
    <property type="match status" value="1"/>
</dbReference>
<feature type="compositionally biased region" description="Polar residues" evidence="5">
    <location>
        <begin position="407"/>
        <end position="420"/>
    </location>
</feature>
<evidence type="ECO:0000313" key="7">
    <source>
        <dbReference type="EMBL" id="KAG9988178.1"/>
    </source>
</evidence>
<keyword evidence="1 4" id="KW-0645">Protease</keyword>
<feature type="region of interest" description="Disordered" evidence="5">
    <location>
        <begin position="391"/>
        <end position="427"/>
    </location>
</feature>
<comment type="caution">
    <text evidence="7">The sequence shown here is derived from an EMBL/GenBank/DDBJ whole genome shotgun (WGS) entry which is preliminary data.</text>
</comment>
<feature type="non-terminal residue" evidence="7">
    <location>
        <position position="693"/>
    </location>
</feature>
<reference evidence="7" key="2">
    <citation type="submission" date="2021-08" db="EMBL/GenBank/DDBJ databases">
        <authorList>
            <person name="Gostincar C."/>
            <person name="Sun X."/>
            <person name="Song Z."/>
            <person name="Gunde-Cimerman N."/>
        </authorList>
    </citation>
    <scope>NUCLEOTIDE SEQUENCE</scope>
    <source>
        <strain evidence="7">EXF-9298</strain>
    </source>
</reference>
<dbReference type="Gene3D" id="2.60.120.380">
    <property type="match status" value="1"/>
</dbReference>
<dbReference type="Gene3D" id="3.40.50.200">
    <property type="entry name" value="Peptidase S8/S53 domain"/>
    <property type="match status" value="1"/>
</dbReference>
<evidence type="ECO:0000256" key="1">
    <source>
        <dbReference type="ARBA" id="ARBA00022670"/>
    </source>
</evidence>
<dbReference type="Pfam" id="PF00082">
    <property type="entry name" value="Peptidase_S8"/>
    <property type="match status" value="1"/>
</dbReference>
<organism evidence="7 8">
    <name type="scientific">Aureobasidium melanogenum</name>
    <name type="common">Aureobasidium pullulans var. melanogenum</name>
    <dbReference type="NCBI Taxonomy" id="46634"/>
    <lineage>
        <taxon>Eukaryota</taxon>
        <taxon>Fungi</taxon>
        <taxon>Dikarya</taxon>
        <taxon>Ascomycota</taxon>
        <taxon>Pezizomycotina</taxon>
        <taxon>Dothideomycetes</taxon>
        <taxon>Dothideomycetidae</taxon>
        <taxon>Dothideales</taxon>
        <taxon>Saccotheciaceae</taxon>
        <taxon>Aureobasidium</taxon>
    </lineage>
</organism>
<dbReference type="PROSITE" id="PS51892">
    <property type="entry name" value="SUBTILASE"/>
    <property type="match status" value="1"/>
</dbReference>
<dbReference type="InterPro" id="IPR015500">
    <property type="entry name" value="Peptidase_S8_subtilisin-rel"/>
</dbReference>
<evidence type="ECO:0000259" key="6">
    <source>
        <dbReference type="Pfam" id="PF00082"/>
    </source>
</evidence>
<dbReference type="PROSITE" id="PS00137">
    <property type="entry name" value="SUBTILASE_HIS"/>
    <property type="match status" value="1"/>
</dbReference>
<dbReference type="InterPro" id="IPR051048">
    <property type="entry name" value="Peptidase_S8/S53_subtilisin"/>
</dbReference>
<dbReference type="CDD" id="cd04842">
    <property type="entry name" value="Peptidases_S8_Kp43_protease"/>
    <property type="match status" value="1"/>
</dbReference>
<dbReference type="GO" id="GO:0006508">
    <property type="term" value="P:proteolysis"/>
    <property type="evidence" value="ECO:0007669"/>
    <property type="project" value="UniProtKB-KW"/>
</dbReference>
<dbReference type="InterPro" id="IPR022398">
    <property type="entry name" value="Peptidase_S8_His-AS"/>
</dbReference>
<dbReference type="PROSITE" id="PS00138">
    <property type="entry name" value="SUBTILASE_SER"/>
    <property type="match status" value="1"/>
</dbReference>
<proteinExistence type="inferred from homology"/>
<feature type="active site" description="Charge relay system" evidence="4">
    <location>
        <position position="246"/>
    </location>
</feature>
<feature type="domain" description="Peptidase S8/S53" evidence="6">
    <location>
        <begin position="196"/>
        <end position="538"/>
    </location>
</feature>
<name>A0A9P8G200_AURME</name>
<reference evidence="7" key="1">
    <citation type="journal article" date="2021" name="J Fungi (Basel)">
        <title>Virulence traits and population genomics of the black yeast Aureobasidium melanogenum.</title>
        <authorList>
            <person name="Cernosa A."/>
            <person name="Sun X."/>
            <person name="Gostincar C."/>
            <person name="Fang C."/>
            <person name="Gunde-Cimerman N."/>
            <person name="Song Z."/>
        </authorList>
    </citation>
    <scope>NUCLEOTIDE SEQUENCE</scope>
    <source>
        <strain evidence="7">EXF-9298</strain>
    </source>
</reference>
<evidence type="ECO:0000313" key="8">
    <source>
        <dbReference type="Proteomes" id="UP000729357"/>
    </source>
</evidence>
<dbReference type="InterPro" id="IPR023828">
    <property type="entry name" value="Peptidase_S8_Ser-AS"/>
</dbReference>
<keyword evidence="8" id="KW-1185">Reference proteome</keyword>